<dbReference type="AlphaFoldDB" id="A0AAV4I4R3"/>
<feature type="compositionally biased region" description="Basic residues" evidence="1">
    <location>
        <begin position="235"/>
        <end position="250"/>
    </location>
</feature>
<evidence type="ECO:0000313" key="4">
    <source>
        <dbReference type="Proteomes" id="UP000762676"/>
    </source>
</evidence>
<organism evidence="3 4">
    <name type="scientific">Elysia marginata</name>
    <dbReference type="NCBI Taxonomy" id="1093978"/>
    <lineage>
        <taxon>Eukaryota</taxon>
        <taxon>Metazoa</taxon>
        <taxon>Spiralia</taxon>
        <taxon>Lophotrochozoa</taxon>
        <taxon>Mollusca</taxon>
        <taxon>Gastropoda</taxon>
        <taxon>Heterobranchia</taxon>
        <taxon>Euthyneura</taxon>
        <taxon>Panpulmonata</taxon>
        <taxon>Sacoglossa</taxon>
        <taxon>Placobranchoidea</taxon>
        <taxon>Plakobranchidae</taxon>
        <taxon>Elysia</taxon>
    </lineage>
</organism>
<evidence type="ECO:0000256" key="1">
    <source>
        <dbReference type="SAM" id="MobiDB-lite"/>
    </source>
</evidence>
<comment type="caution">
    <text evidence="3">The sequence shown here is derived from an EMBL/GenBank/DDBJ whole genome shotgun (WGS) entry which is preliminary data.</text>
</comment>
<accession>A0AAV4I4R3</accession>
<protein>
    <submittedName>
        <fullName evidence="3">Uncharacterized protein</fullName>
    </submittedName>
</protein>
<keyword evidence="4" id="KW-1185">Reference proteome</keyword>
<reference evidence="3 4" key="1">
    <citation type="journal article" date="2021" name="Elife">
        <title>Chloroplast acquisition without the gene transfer in kleptoplastic sea slugs, Plakobranchus ocellatus.</title>
        <authorList>
            <person name="Maeda T."/>
            <person name="Takahashi S."/>
            <person name="Yoshida T."/>
            <person name="Shimamura S."/>
            <person name="Takaki Y."/>
            <person name="Nagai Y."/>
            <person name="Toyoda A."/>
            <person name="Suzuki Y."/>
            <person name="Arimoto A."/>
            <person name="Ishii H."/>
            <person name="Satoh N."/>
            <person name="Nishiyama T."/>
            <person name="Hasebe M."/>
            <person name="Maruyama T."/>
            <person name="Minagawa J."/>
            <person name="Obokata J."/>
            <person name="Shigenobu S."/>
        </authorList>
    </citation>
    <scope>NUCLEOTIDE SEQUENCE [LARGE SCALE GENOMIC DNA]</scope>
</reference>
<feature type="signal peptide" evidence="2">
    <location>
        <begin position="1"/>
        <end position="17"/>
    </location>
</feature>
<name>A0AAV4I4R3_9GAST</name>
<feature type="compositionally biased region" description="Polar residues" evidence="1">
    <location>
        <begin position="259"/>
        <end position="273"/>
    </location>
</feature>
<sequence>MKLELFMFALALSGSLALTIHHSGGWEGGMVISRRDAESTADADVAEAAAAADDDGDDDDDDDEEVPTQAELGELVQALLDGAKEGMKVNDMAAATVTIQAAADAIVDAEGGKVDAEEVEKVIDDAAASFSGAVAVSSLFDDPLTYEASKMDAALCLINSLNKKTQEQEGDSSQVTVAAISMTAKAMQNILADTVGIIAFNIEENKEEKDVNKRLKFEGHWNRDPSGGHSVGAKISHKWGGRRKRSITRSKRGEWEASASVNRDSDGGSSVGATVSYAWRR</sequence>
<feature type="chain" id="PRO_5043506566" evidence="2">
    <location>
        <begin position="18"/>
        <end position="281"/>
    </location>
</feature>
<dbReference type="EMBL" id="BMAT01013017">
    <property type="protein sequence ID" value="GFS03972.1"/>
    <property type="molecule type" value="Genomic_DNA"/>
</dbReference>
<dbReference type="Proteomes" id="UP000762676">
    <property type="component" value="Unassembled WGS sequence"/>
</dbReference>
<evidence type="ECO:0000313" key="3">
    <source>
        <dbReference type="EMBL" id="GFS03972.1"/>
    </source>
</evidence>
<feature type="region of interest" description="Disordered" evidence="1">
    <location>
        <begin position="222"/>
        <end position="281"/>
    </location>
</feature>
<evidence type="ECO:0000256" key="2">
    <source>
        <dbReference type="SAM" id="SignalP"/>
    </source>
</evidence>
<keyword evidence="2" id="KW-0732">Signal</keyword>
<gene>
    <name evidence="3" type="ORF">ElyMa_006483900</name>
</gene>
<proteinExistence type="predicted"/>